<comment type="caution">
    <text evidence="2">The sequence shown here is derived from an EMBL/GenBank/DDBJ whole genome shotgun (WGS) entry which is preliminary data.</text>
</comment>
<proteinExistence type="predicted"/>
<evidence type="ECO:0000313" key="2">
    <source>
        <dbReference type="EMBL" id="KAF0708685.1"/>
    </source>
</evidence>
<dbReference type="InterPro" id="IPR027805">
    <property type="entry name" value="Transposase_HTH_dom"/>
</dbReference>
<accession>A0A6G0VTB3</accession>
<dbReference type="Proteomes" id="UP000478052">
    <property type="component" value="Unassembled WGS sequence"/>
</dbReference>
<feature type="domain" description="Transposase Helix-turn-helix" evidence="1">
    <location>
        <begin position="282"/>
        <end position="328"/>
    </location>
</feature>
<sequence length="362" mass="41977">MDPLDPNKNHYNVCVIHIIYRHYCLNMVLCWVFGCSHYTENSSCSFYRFPKELKSRRHWIKLISLWLEFLEVLWYFSSFDYTNLKMKKKIKFIIFRRTDEPKSGARVCSCHFQGGNKLNGPTILPHRLNQFGTHHLTPEKKKKRKNSPKVIMNQEIENEIVSDVGVVSDDGVVSEFEYNTALDLDDEPTKSNSPGISEVIKSSTSLTILETENYFLKKQNEELKLKLNSLSLSFTFDNLVQNQELLTSYTGIPSSEIFMALYNVVKNVEIKYHLSWNVESISKIDQILMTLVKLRNNFPHFDLAVKFNCSKATVSNVVITWVTVLHAILFTKCMSSIPSRKKNKKCLPDAFKSFTNCRIIID</sequence>
<gene>
    <name evidence="2" type="ORF">FWK35_00026313</name>
</gene>
<evidence type="ECO:0000313" key="3">
    <source>
        <dbReference type="Proteomes" id="UP000478052"/>
    </source>
</evidence>
<dbReference type="OrthoDB" id="6722344at2759"/>
<name>A0A6G0VTB3_APHCR</name>
<dbReference type="PANTHER" id="PTHR23080">
    <property type="entry name" value="THAP DOMAIN PROTEIN"/>
    <property type="match status" value="1"/>
</dbReference>
<dbReference type="SUPFAM" id="SSF57716">
    <property type="entry name" value="Glucocorticoid receptor-like (DNA-binding domain)"/>
    <property type="match status" value="1"/>
</dbReference>
<protein>
    <recommendedName>
        <fullName evidence="1">Transposase Helix-turn-helix domain-containing protein</fullName>
    </recommendedName>
</protein>
<dbReference type="EMBL" id="VUJU01012107">
    <property type="protein sequence ID" value="KAF0708685.1"/>
    <property type="molecule type" value="Genomic_DNA"/>
</dbReference>
<dbReference type="AlphaFoldDB" id="A0A6G0VTB3"/>
<organism evidence="2 3">
    <name type="scientific">Aphis craccivora</name>
    <name type="common">Cowpea aphid</name>
    <dbReference type="NCBI Taxonomy" id="307492"/>
    <lineage>
        <taxon>Eukaryota</taxon>
        <taxon>Metazoa</taxon>
        <taxon>Ecdysozoa</taxon>
        <taxon>Arthropoda</taxon>
        <taxon>Hexapoda</taxon>
        <taxon>Insecta</taxon>
        <taxon>Pterygota</taxon>
        <taxon>Neoptera</taxon>
        <taxon>Paraneoptera</taxon>
        <taxon>Hemiptera</taxon>
        <taxon>Sternorrhyncha</taxon>
        <taxon>Aphidomorpha</taxon>
        <taxon>Aphidoidea</taxon>
        <taxon>Aphididae</taxon>
        <taxon>Aphidini</taxon>
        <taxon>Aphis</taxon>
        <taxon>Aphis</taxon>
    </lineage>
</organism>
<reference evidence="2 3" key="1">
    <citation type="submission" date="2019-08" db="EMBL/GenBank/DDBJ databases">
        <title>Whole genome of Aphis craccivora.</title>
        <authorList>
            <person name="Voronova N.V."/>
            <person name="Shulinski R.S."/>
            <person name="Bandarenka Y.V."/>
            <person name="Zhorov D.G."/>
            <person name="Warner D."/>
        </authorList>
    </citation>
    <scope>NUCLEOTIDE SEQUENCE [LARGE SCALE GENOMIC DNA]</scope>
    <source>
        <strain evidence="2">180601</strain>
        <tissue evidence="2">Whole Body</tissue>
    </source>
</reference>
<evidence type="ECO:0000259" key="1">
    <source>
        <dbReference type="Pfam" id="PF13613"/>
    </source>
</evidence>
<keyword evidence="3" id="KW-1185">Reference proteome</keyword>
<dbReference type="PANTHER" id="PTHR23080:SF133">
    <property type="entry name" value="SI:CH211-262I1.5-RELATED"/>
    <property type="match status" value="1"/>
</dbReference>
<dbReference type="Pfam" id="PF13613">
    <property type="entry name" value="HTH_Tnp_4"/>
    <property type="match status" value="1"/>
</dbReference>